<dbReference type="EMBL" id="JAGEUA010000009">
    <property type="protein sequence ID" value="KAL0966446.1"/>
    <property type="molecule type" value="Genomic_DNA"/>
</dbReference>
<accession>A0ABD0WLP3</accession>
<proteinExistence type="predicted"/>
<evidence type="ECO:0000313" key="2">
    <source>
        <dbReference type="EMBL" id="KAL0966446.1"/>
    </source>
</evidence>
<reference evidence="2 3" key="1">
    <citation type="submission" date="2024-06" db="EMBL/GenBank/DDBJ databases">
        <authorList>
            <person name="Pan Q."/>
            <person name="Wen M."/>
            <person name="Jouanno E."/>
            <person name="Zahm M."/>
            <person name="Klopp C."/>
            <person name="Cabau C."/>
            <person name="Louis A."/>
            <person name="Berthelot C."/>
            <person name="Parey E."/>
            <person name="Roest Crollius H."/>
            <person name="Montfort J."/>
            <person name="Robinson-Rechavi M."/>
            <person name="Bouchez O."/>
            <person name="Lampietro C."/>
            <person name="Lopez Roques C."/>
            <person name="Donnadieu C."/>
            <person name="Postlethwait J."/>
            <person name="Bobe J."/>
            <person name="Verreycken H."/>
            <person name="Guiguen Y."/>
        </authorList>
    </citation>
    <scope>NUCLEOTIDE SEQUENCE [LARGE SCALE GENOMIC DNA]</scope>
    <source>
        <strain evidence="2">Up_M1</strain>
        <tissue evidence="2">Testis</tissue>
    </source>
</reference>
<name>A0ABD0WLP3_UMBPY</name>
<evidence type="ECO:0000256" key="1">
    <source>
        <dbReference type="SAM" id="MobiDB-lite"/>
    </source>
</evidence>
<dbReference type="Proteomes" id="UP001557470">
    <property type="component" value="Unassembled WGS sequence"/>
</dbReference>
<evidence type="ECO:0000313" key="3">
    <source>
        <dbReference type="Proteomes" id="UP001557470"/>
    </source>
</evidence>
<organism evidence="2 3">
    <name type="scientific">Umbra pygmaea</name>
    <name type="common">Eastern mudminnow</name>
    <dbReference type="NCBI Taxonomy" id="75934"/>
    <lineage>
        <taxon>Eukaryota</taxon>
        <taxon>Metazoa</taxon>
        <taxon>Chordata</taxon>
        <taxon>Craniata</taxon>
        <taxon>Vertebrata</taxon>
        <taxon>Euteleostomi</taxon>
        <taxon>Actinopterygii</taxon>
        <taxon>Neopterygii</taxon>
        <taxon>Teleostei</taxon>
        <taxon>Protacanthopterygii</taxon>
        <taxon>Esociformes</taxon>
        <taxon>Umbridae</taxon>
        <taxon>Umbra</taxon>
    </lineage>
</organism>
<sequence>MITDMKSLASLKLGKIINSQMENERTKECGWTEWRMKTWWTTEQRKALCKTSSIQRHRLLSSSLLHWYILPSQGHLEKLRPKQGAYEWAARASQTGAASLPSLVSRRLQGHKPKHCRRLNLSLETQKQQIPVSTDQHVKASEGTGLDPSNHMKPWSAPIGSTEKTKGKNTALTSHWL</sequence>
<protein>
    <submittedName>
        <fullName evidence="2">Uncharacterized protein</fullName>
    </submittedName>
</protein>
<dbReference type="AlphaFoldDB" id="A0ABD0WLP3"/>
<gene>
    <name evidence="2" type="ORF">UPYG_G00295400</name>
</gene>
<keyword evidence="3" id="KW-1185">Reference proteome</keyword>
<feature type="region of interest" description="Disordered" evidence="1">
    <location>
        <begin position="127"/>
        <end position="177"/>
    </location>
</feature>
<comment type="caution">
    <text evidence="2">The sequence shown here is derived from an EMBL/GenBank/DDBJ whole genome shotgun (WGS) entry which is preliminary data.</text>
</comment>
<feature type="compositionally biased region" description="Polar residues" evidence="1">
    <location>
        <begin position="168"/>
        <end position="177"/>
    </location>
</feature>